<evidence type="ECO:0000259" key="1">
    <source>
        <dbReference type="Pfam" id="PF00326"/>
    </source>
</evidence>
<evidence type="ECO:0000313" key="2">
    <source>
        <dbReference type="EMBL" id="KAG9333996.1"/>
    </source>
</evidence>
<dbReference type="InterPro" id="IPR001375">
    <property type="entry name" value="Peptidase_S9_cat"/>
</dbReference>
<feature type="domain" description="Peptidase S9 prolyl oligopeptidase catalytic" evidence="1">
    <location>
        <begin position="92"/>
        <end position="192"/>
    </location>
</feature>
<dbReference type="GO" id="GO:0006508">
    <property type="term" value="P:proteolysis"/>
    <property type="evidence" value="ECO:0007669"/>
    <property type="project" value="InterPro"/>
</dbReference>
<dbReference type="Gene3D" id="3.40.50.1820">
    <property type="entry name" value="alpha/beta hydrolase"/>
    <property type="match status" value="1"/>
</dbReference>
<dbReference type="OrthoDB" id="16520at2759"/>
<dbReference type="Proteomes" id="UP000824540">
    <property type="component" value="Unassembled WGS sequence"/>
</dbReference>
<dbReference type="Pfam" id="PF00326">
    <property type="entry name" value="Peptidase_S9"/>
    <property type="match status" value="1"/>
</dbReference>
<dbReference type="InterPro" id="IPR029058">
    <property type="entry name" value="AB_hydrolase_fold"/>
</dbReference>
<dbReference type="SUPFAM" id="SSF53474">
    <property type="entry name" value="alpha/beta-Hydrolases"/>
    <property type="match status" value="1"/>
</dbReference>
<dbReference type="GO" id="GO:0008076">
    <property type="term" value="C:voltage-gated potassium channel complex"/>
    <property type="evidence" value="ECO:0007669"/>
    <property type="project" value="TreeGrafter"/>
</dbReference>
<dbReference type="GO" id="GO:0008236">
    <property type="term" value="F:serine-type peptidase activity"/>
    <property type="evidence" value="ECO:0007669"/>
    <property type="project" value="InterPro"/>
</dbReference>
<protein>
    <recommendedName>
        <fullName evidence="1">Peptidase S9 prolyl oligopeptidase catalytic domain-containing protein</fullName>
    </recommendedName>
</protein>
<feature type="non-terminal residue" evidence="2">
    <location>
        <position position="204"/>
    </location>
</feature>
<dbReference type="PANTHER" id="PTHR11731:SF97">
    <property type="entry name" value="INACTIVE DIPEPTIDYL PEPTIDASE 10-LIKE"/>
    <property type="match status" value="1"/>
</dbReference>
<comment type="caution">
    <text evidence="2">The sequence shown here is derived from an EMBL/GenBank/DDBJ whole genome shotgun (WGS) entry which is preliminary data.</text>
</comment>
<keyword evidence="3" id="KW-1185">Reference proteome</keyword>
<dbReference type="GO" id="GO:1901379">
    <property type="term" value="P:regulation of potassium ion transmembrane transport"/>
    <property type="evidence" value="ECO:0007669"/>
    <property type="project" value="TreeGrafter"/>
</dbReference>
<dbReference type="PANTHER" id="PTHR11731">
    <property type="entry name" value="PROTEASE FAMILY S9B,C DIPEPTIDYL-PEPTIDASE IV-RELATED"/>
    <property type="match status" value="1"/>
</dbReference>
<gene>
    <name evidence="2" type="ORF">JZ751_009312</name>
</gene>
<proteinExistence type="predicted"/>
<evidence type="ECO:0000313" key="3">
    <source>
        <dbReference type="Proteomes" id="UP000824540"/>
    </source>
</evidence>
<dbReference type="AlphaFoldDB" id="A0A8T2N274"/>
<accession>A0A8T2N274</accession>
<reference evidence="2" key="1">
    <citation type="thesis" date="2021" institute="BYU ScholarsArchive" country="Provo, UT, USA">
        <title>Applications of and Algorithms for Genome Assembly and Genomic Analyses with an Emphasis on Marine Teleosts.</title>
        <authorList>
            <person name="Pickett B.D."/>
        </authorList>
    </citation>
    <scope>NUCLEOTIDE SEQUENCE</scope>
    <source>
        <strain evidence="2">HI-2016</strain>
    </source>
</reference>
<name>A0A8T2N274_9TELE</name>
<dbReference type="EMBL" id="JAFBMS010000167">
    <property type="protein sequence ID" value="KAG9333996.1"/>
    <property type="molecule type" value="Genomic_DNA"/>
</dbReference>
<dbReference type="InterPro" id="IPR050278">
    <property type="entry name" value="Serine_Prot_S9B/DPPIV"/>
</dbReference>
<organism evidence="2 3">
    <name type="scientific">Albula glossodonta</name>
    <name type="common">roundjaw bonefish</name>
    <dbReference type="NCBI Taxonomy" id="121402"/>
    <lineage>
        <taxon>Eukaryota</taxon>
        <taxon>Metazoa</taxon>
        <taxon>Chordata</taxon>
        <taxon>Craniata</taxon>
        <taxon>Vertebrata</taxon>
        <taxon>Euteleostomi</taxon>
        <taxon>Actinopterygii</taxon>
        <taxon>Neopterygii</taxon>
        <taxon>Teleostei</taxon>
        <taxon>Albuliformes</taxon>
        <taxon>Albulidae</taxon>
        <taxon>Albula</taxon>
    </lineage>
</organism>
<sequence>IFPEHRGGQAEQALIQVLVFPRLPFTAQMSLTALEGKRLPETHFRILSDVDYDLHLKLALPQGYEGNLHPLLLLVDAVPGSQAVTEEFALGWPQVLSSSHGVALAWVDGRSGVARGQKSPALDPRKLGSLTVKDQMGVVEWLTQLPYIDPRRIALYGKAFGGYLTLKMLAATDRLFKCAAVMAPITDFRLYSESALCSPPAPCA</sequence>